<dbReference type="InterPro" id="IPR011989">
    <property type="entry name" value="ARM-like"/>
</dbReference>
<dbReference type="InterPro" id="IPR051044">
    <property type="entry name" value="MAG_DAG_Lipase"/>
</dbReference>
<evidence type="ECO:0000259" key="2">
    <source>
        <dbReference type="Pfam" id="PF12146"/>
    </source>
</evidence>
<protein>
    <recommendedName>
        <fullName evidence="2">Serine aminopeptidase S33 domain-containing protein</fullName>
    </recommendedName>
</protein>
<evidence type="ECO:0000313" key="4">
    <source>
        <dbReference type="Proteomes" id="UP001465755"/>
    </source>
</evidence>
<proteinExistence type="predicted"/>
<reference evidence="3 4" key="1">
    <citation type="journal article" date="2024" name="Nat. Commun.">
        <title>Phylogenomics reveals the evolutionary origins of lichenization in chlorophyte algae.</title>
        <authorList>
            <person name="Puginier C."/>
            <person name="Libourel C."/>
            <person name="Otte J."/>
            <person name="Skaloud P."/>
            <person name="Haon M."/>
            <person name="Grisel S."/>
            <person name="Petersen M."/>
            <person name="Berrin J.G."/>
            <person name="Delaux P.M."/>
            <person name="Dal Grande F."/>
            <person name="Keller J."/>
        </authorList>
    </citation>
    <scope>NUCLEOTIDE SEQUENCE [LARGE SCALE GENOMIC DNA]</scope>
    <source>
        <strain evidence="3 4">SAG 2036</strain>
    </source>
</reference>
<dbReference type="EMBL" id="JALJOQ010000033">
    <property type="protein sequence ID" value="KAK9807160.1"/>
    <property type="molecule type" value="Genomic_DNA"/>
</dbReference>
<dbReference type="InterPro" id="IPR022742">
    <property type="entry name" value="Hydrolase_4"/>
</dbReference>
<evidence type="ECO:0000256" key="1">
    <source>
        <dbReference type="SAM" id="MobiDB-lite"/>
    </source>
</evidence>
<dbReference type="SUPFAM" id="SSF48371">
    <property type="entry name" value="ARM repeat"/>
    <property type="match status" value="1"/>
</dbReference>
<sequence>MAYNQGNFTNSRGHSIYYREWPSASQPKAILVWHHGYGCHSTVAERSMSRIRDSGVSVFALDADSFGRSCPDPSKRSLVGHKNDMPDDVFTFVQEVVSKKQGSPRVPLFLGGLSMGGMVTILTAIHHPELFKGILLASPAVDVERDLPLRVLSFLKPLLLRICPNARLVPAIPVENATPLVEEQQRLKNDPLVDTGNIRMRTADMFLTSWDEIRQREKELQLPICIAYSSTDKIVYAPAIERLLKNVQSKDVTVHRLKDAMHDLLLTPEEQERNGATAQACVARASYTLIAGMAERSQGPALRVRLRSKLLGLEDKDVREQIDRELQKLYINLKGSQELDQGLKELFSSIDSCNATARKLRYRLCATLLQSHSFEDFGNSVPFLYKHLEQRGAVEDQAPAVAELAGIVAQFTNAVLEQHSNDQANGVPGPPDPCWLHNLVLRQLLVSACRLPSKVTAGTSFTLVLAALTAFESWQHLDAVMEATRECLVHVLKFVATASPKAQVAESYQLLRSSINLLGAFLEPQIVAGLLKACLKWMKLKDDWQVRKAALETLAALAAALQAAGAESEGLNLLAAEKSKTLVALADAKYDKIVHVRQAANKAISLVEQVPDPLRVGRAPAALQPPAPEIAEQPSLTGLEEETPKAASSCCSKPGRTPGTPAPAQNRPLPGIRTPAQSQKPALADSSARASFRRSIPSPPSPRSASRSKLKQQHGHGMDFGVMVFAKDPPPKPIPLPATPEEIHQVQPDGKTPISPVVFYKDGEKQNGSPSKDVAAKPDTLDRQASIGNKAASEADQKAEAEQSKGEVSQPALEGEASAPATATSPWGLMVHPSWQDRPLVPACLRLNGRALSGLGMVQHTRTLSSSGCRCSSRASLDSTPG</sequence>
<feature type="compositionally biased region" description="Low complexity" evidence="1">
    <location>
        <begin position="684"/>
        <end position="696"/>
    </location>
</feature>
<feature type="compositionally biased region" description="Basic and acidic residues" evidence="1">
    <location>
        <begin position="793"/>
        <end position="805"/>
    </location>
</feature>
<organism evidence="3 4">
    <name type="scientific">Symbiochloris irregularis</name>
    <dbReference type="NCBI Taxonomy" id="706552"/>
    <lineage>
        <taxon>Eukaryota</taxon>
        <taxon>Viridiplantae</taxon>
        <taxon>Chlorophyta</taxon>
        <taxon>core chlorophytes</taxon>
        <taxon>Trebouxiophyceae</taxon>
        <taxon>Trebouxiales</taxon>
        <taxon>Trebouxiaceae</taxon>
        <taxon>Symbiochloris</taxon>
    </lineage>
</organism>
<dbReference type="Gene3D" id="3.40.50.1820">
    <property type="entry name" value="alpha/beta hydrolase"/>
    <property type="match status" value="1"/>
</dbReference>
<gene>
    <name evidence="3" type="ORF">WJX73_002203</name>
</gene>
<feature type="region of interest" description="Disordered" evidence="1">
    <location>
        <begin position="638"/>
        <end position="825"/>
    </location>
</feature>
<dbReference type="Proteomes" id="UP001465755">
    <property type="component" value="Unassembled WGS sequence"/>
</dbReference>
<dbReference type="AlphaFoldDB" id="A0AAW1PBG9"/>
<dbReference type="Pfam" id="PF12146">
    <property type="entry name" value="Hydrolase_4"/>
    <property type="match status" value="1"/>
</dbReference>
<name>A0AAW1PBG9_9CHLO</name>
<keyword evidence="4" id="KW-1185">Reference proteome</keyword>
<feature type="domain" description="Serine aminopeptidase S33" evidence="2">
    <location>
        <begin position="26"/>
        <end position="266"/>
    </location>
</feature>
<dbReference type="InterPro" id="IPR016024">
    <property type="entry name" value="ARM-type_fold"/>
</dbReference>
<dbReference type="Gene3D" id="1.25.10.10">
    <property type="entry name" value="Leucine-rich Repeat Variant"/>
    <property type="match status" value="1"/>
</dbReference>
<dbReference type="InterPro" id="IPR029058">
    <property type="entry name" value="AB_hydrolase_fold"/>
</dbReference>
<evidence type="ECO:0000313" key="3">
    <source>
        <dbReference type="EMBL" id="KAK9807160.1"/>
    </source>
</evidence>
<accession>A0AAW1PBG9</accession>
<dbReference type="PANTHER" id="PTHR11614">
    <property type="entry name" value="PHOSPHOLIPASE-RELATED"/>
    <property type="match status" value="1"/>
</dbReference>
<comment type="caution">
    <text evidence="3">The sequence shown here is derived from an EMBL/GenBank/DDBJ whole genome shotgun (WGS) entry which is preliminary data.</text>
</comment>
<dbReference type="SUPFAM" id="SSF53474">
    <property type="entry name" value="alpha/beta-Hydrolases"/>
    <property type="match status" value="1"/>
</dbReference>